<reference evidence="2 3" key="1">
    <citation type="submission" date="2019-09" db="EMBL/GenBank/DDBJ databases">
        <title>Whole-genome sequence of the purple sulfur bacterium Thiohalocapsa marina DSM 19078.</title>
        <authorList>
            <person name="Kyndt J.A."/>
            <person name="Meyer T.E."/>
        </authorList>
    </citation>
    <scope>NUCLEOTIDE SEQUENCE [LARGE SCALE GENOMIC DNA]</scope>
    <source>
        <strain evidence="2 3">DSM 19078</strain>
    </source>
</reference>
<keyword evidence="3" id="KW-1185">Reference proteome</keyword>
<name>A0A5M8FFN8_9GAMM</name>
<evidence type="ECO:0000313" key="3">
    <source>
        <dbReference type="Proteomes" id="UP000322981"/>
    </source>
</evidence>
<evidence type="ECO:0000259" key="1">
    <source>
        <dbReference type="Pfam" id="PF18475"/>
    </source>
</evidence>
<feature type="domain" description="PIN-like" evidence="1">
    <location>
        <begin position="5"/>
        <end position="105"/>
    </location>
</feature>
<dbReference type="InterPro" id="IPR041494">
    <property type="entry name" value="PIN7"/>
</dbReference>
<protein>
    <recommendedName>
        <fullName evidence="1">PIN-like domain-containing protein</fullName>
    </recommendedName>
</protein>
<evidence type="ECO:0000313" key="2">
    <source>
        <dbReference type="EMBL" id="KAA6182730.1"/>
    </source>
</evidence>
<dbReference type="RefSeq" id="WP_150094658.1">
    <property type="nucleotide sequence ID" value="NZ_VWXX01000041.1"/>
</dbReference>
<dbReference type="AlphaFoldDB" id="A0A5M8FFN8"/>
<dbReference type="Pfam" id="PF18475">
    <property type="entry name" value="PIN7"/>
    <property type="match status" value="1"/>
</dbReference>
<comment type="caution">
    <text evidence="2">The sequence shown here is derived from an EMBL/GenBank/DDBJ whole genome shotgun (WGS) entry which is preliminary data.</text>
</comment>
<organism evidence="2 3">
    <name type="scientific">Thiohalocapsa marina</name>
    <dbReference type="NCBI Taxonomy" id="424902"/>
    <lineage>
        <taxon>Bacteria</taxon>
        <taxon>Pseudomonadati</taxon>
        <taxon>Pseudomonadota</taxon>
        <taxon>Gammaproteobacteria</taxon>
        <taxon>Chromatiales</taxon>
        <taxon>Chromatiaceae</taxon>
        <taxon>Thiohalocapsa</taxon>
    </lineage>
</organism>
<proteinExistence type="predicted"/>
<sequence>MTHYLIDYESIQPKQMGDWIDEASTVALFIGPQQHRLPFDLVETMQALGARGRYIRLERTGKNALDFHLAFYLGEGVGQEPEAEYRVLTKDSGFDALIAHLQQRGVRVERMDWEPTPD</sequence>
<dbReference type="EMBL" id="VWXX01000041">
    <property type="protein sequence ID" value="KAA6182730.1"/>
    <property type="molecule type" value="Genomic_DNA"/>
</dbReference>
<gene>
    <name evidence="2" type="ORF">F2Q65_17305</name>
</gene>
<accession>A0A5M8FFN8</accession>
<dbReference type="Proteomes" id="UP000322981">
    <property type="component" value="Unassembled WGS sequence"/>
</dbReference>
<dbReference type="OrthoDB" id="9791898at2"/>